<evidence type="ECO:0000313" key="3">
    <source>
        <dbReference type="EMBL" id="QQK76539.1"/>
    </source>
</evidence>
<comment type="similarity">
    <text evidence="1">Belongs to the short-chain dehydrogenases/reductases (SDR) family.</text>
</comment>
<dbReference type="RefSeq" id="WP_200123668.1">
    <property type="nucleotide sequence ID" value="NZ_CP054705.1"/>
</dbReference>
<organism evidence="3 4">
    <name type="scientific">Salicibibacter cibarius</name>
    <dbReference type="NCBI Taxonomy" id="2743000"/>
    <lineage>
        <taxon>Bacteria</taxon>
        <taxon>Bacillati</taxon>
        <taxon>Bacillota</taxon>
        <taxon>Bacilli</taxon>
        <taxon>Bacillales</taxon>
        <taxon>Bacillaceae</taxon>
        <taxon>Salicibibacter</taxon>
    </lineage>
</organism>
<dbReference type="Pfam" id="PF13561">
    <property type="entry name" value="adh_short_C2"/>
    <property type="match status" value="1"/>
</dbReference>
<dbReference type="EMBL" id="CP054705">
    <property type="protein sequence ID" value="QQK76539.1"/>
    <property type="molecule type" value="Genomic_DNA"/>
</dbReference>
<dbReference type="NCBIfam" id="NF009466">
    <property type="entry name" value="PRK12826.1-2"/>
    <property type="match status" value="1"/>
</dbReference>
<name>A0A7T6Z436_9BACI</name>
<dbReference type="AlphaFoldDB" id="A0A7T6Z436"/>
<evidence type="ECO:0000256" key="1">
    <source>
        <dbReference type="ARBA" id="ARBA00006484"/>
    </source>
</evidence>
<sequence>MSTDKKVAVVTGAAQGIGLYITEKLADDETIVIMTDVLQKKVEEESKLLRGKGKQVVDYVLDVGVEEEIKTFFDYVRNEYGRLDILVNNAGISPKHNGQKRMIVDTTLEEWNRVLNVNITGSFLCVREALSLMMLNNWGRVVNMSSQAGRTLSRVAGAHYSTSKSALIGFNRSIASEYGEYGITANCIAPGRIISPMVNEVSSEANAEFIRISPLNRLGYPEEVAAAVSYLCSEEAAYITGATIDVNGGMFMD</sequence>
<dbReference type="SUPFAM" id="SSF51735">
    <property type="entry name" value="NAD(P)-binding Rossmann-fold domains"/>
    <property type="match status" value="1"/>
</dbReference>
<evidence type="ECO:0000313" key="4">
    <source>
        <dbReference type="Proteomes" id="UP000595823"/>
    </source>
</evidence>
<proteinExistence type="inferred from homology"/>
<dbReference type="Proteomes" id="UP000595823">
    <property type="component" value="Chromosome"/>
</dbReference>
<dbReference type="InterPro" id="IPR036291">
    <property type="entry name" value="NAD(P)-bd_dom_sf"/>
</dbReference>
<reference evidence="3 4" key="1">
    <citation type="submission" date="2020-06" db="EMBL/GenBank/DDBJ databases">
        <title>Genomic analysis of Salicibibacter sp. NKC5-3.</title>
        <authorList>
            <person name="Oh Y.J."/>
        </authorList>
    </citation>
    <scope>NUCLEOTIDE SEQUENCE [LARGE SCALE GENOMIC DNA]</scope>
    <source>
        <strain evidence="3 4">NKC5-3</strain>
    </source>
</reference>
<dbReference type="Gene3D" id="3.40.50.720">
    <property type="entry name" value="NAD(P)-binding Rossmann-like Domain"/>
    <property type="match status" value="1"/>
</dbReference>
<dbReference type="KEGG" id="scia:HUG15_13855"/>
<dbReference type="PANTHER" id="PTHR42879">
    <property type="entry name" value="3-OXOACYL-(ACYL-CARRIER-PROTEIN) REDUCTASE"/>
    <property type="match status" value="1"/>
</dbReference>
<dbReference type="InterPro" id="IPR050259">
    <property type="entry name" value="SDR"/>
</dbReference>
<dbReference type="GO" id="GO:0016491">
    <property type="term" value="F:oxidoreductase activity"/>
    <property type="evidence" value="ECO:0007669"/>
    <property type="project" value="UniProtKB-KW"/>
</dbReference>
<dbReference type="FunFam" id="3.40.50.720:FF:000173">
    <property type="entry name" value="3-oxoacyl-[acyl-carrier protein] reductase"/>
    <property type="match status" value="1"/>
</dbReference>
<dbReference type="PANTHER" id="PTHR42879:SF2">
    <property type="entry name" value="3-OXOACYL-[ACYL-CARRIER-PROTEIN] REDUCTASE FABG"/>
    <property type="match status" value="1"/>
</dbReference>
<evidence type="ECO:0000256" key="2">
    <source>
        <dbReference type="ARBA" id="ARBA00023002"/>
    </source>
</evidence>
<dbReference type="InterPro" id="IPR002347">
    <property type="entry name" value="SDR_fam"/>
</dbReference>
<accession>A0A7T6Z436</accession>
<keyword evidence="2" id="KW-0560">Oxidoreductase</keyword>
<dbReference type="PRINTS" id="PR00080">
    <property type="entry name" value="SDRFAMILY"/>
</dbReference>
<dbReference type="PRINTS" id="PR00081">
    <property type="entry name" value="GDHRDH"/>
</dbReference>
<protein>
    <submittedName>
        <fullName evidence="3">SDR family oxidoreductase</fullName>
    </submittedName>
</protein>
<gene>
    <name evidence="3" type="ORF">HUG15_13855</name>
</gene>
<keyword evidence="4" id="KW-1185">Reference proteome</keyword>